<feature type="domain" description="C2H2-type" evidence="2">
    <location>
        <begin position="36"/>
        <end position="59"/>
    </location>
</feature>
<dbReference type="PROSITE" id="PS50157">
    <property type="entry name" value="ZINC_FINGER_C2H2_2"/>
    <property type="match status" value="1"/>
</dbReference>
<evidence type="ECO:0000313" key="3">
    <source>
        <dbReference type="EMBL" id="PIA14329.1"/>
    </source>
</evidence>
<proteinExistence type="predicted"/>
<evidence type="ECO:0000256" key="1">
    <source>
        <dbReference type="PROSITE-ProRule" id="PRU00042"/>
    </source>
</evidence>
<dbReference type="EMBL" id="KZ303519">
    <property type="protein sequence ID" value="PIA14329.1"/>
    <property type="molecule type" value="Genomic_DNA"/>
</dbReference>
<evidence type="ECO:0000313" key="4">
    <source>
        <dbReference type="Proteomes" id="UP000242474"/>
    </source>
</evidence>
<dbReference type="SMART" id="SM00355">
    <property type="entry name" value="ZnF_C2H2"/>
    <property type="match status" value="1"/>
</dbReference>
<dbReference type="AlphaFoldDB" id="A0A2G5B5P7"/>
<accession>A0A2G5B5P7</accession>
<gene>
    <name evidence="3" type="ORF">COEREDRAFT_82843</name>
</gene>
<organism evidence="3 4">
    <name type="scientific">Coemansia reversa (strain ATCC 12441 / NRRL 1564)</name>
    <dbReference type="NCBI Taxonomy" id="763665"/>
    <lineage>
        <taxon>Eukaryota</taxon>
        <taxon>Fungi</taxon>
        <taxon>Fungi incertae sedis</taxon>
        <taxon>Zoopagomycota</taxon>
        <taxon>Kickxellomycotina</taxon>
        <taxon>Kickxellomycetes</taxon>
        <taxon>Kickxellales</taxon>
        <taxon>Kickxellaceae</taxon>
        <taxon>Coemansia</taxon>
    </lineage>
</organism>
<dbReference type="InterPro" id="IPR013087">
    <property type="entry name" value="Znf_C2H2_type"/>
</dbReference>
<protein>
    <recommendedName>
        <fullName evidence="2">C2H2-type domain-containing protein</fullName>
    </recommendedName>
</protein>
<keyword evidence="1" id="KW-0863">Zinc-finger</keyword>
<name>A0A2G5B5P7_COERN</name>
<keyword evidence="4" id="KW-1185">Reference proteome</keyword>
<reference evidence="3 4" key="1">
    <citation type="journal article" date="2015" name="Genome Biol. Evol.">
        <title>Phylogenomic analyses indicate that early fungi evolved digesting cell walls of algal ancestors of land plants.</title>
        <authorList>
            <person name="Chang Y."/>
            <person name="Wang S."/>
            <person name="Sekimoto S."/>
            <person name="Aerts A.L."/>
            <person name="Choi C."/>
            <person name="Clum A."/>
            <person name="LaButti K.M."/>
            <person name="Lindquist E.A."/>
            <person name="Yee Ngan C."/>
            <person name="Ohm R.A."/>
            <person name="Salamov A.A."/>
            <person name="Grigoriev I.V."/>
            <person name="Spatafora J.W."/>
            <person name="Berbee M.L."/>
        </authorList>
    </citation>
    <scope>NUCLEOTIDE SEQUENCE [LARGE SCALE GENOMIC DNA]</scope>
    <source>
        <strain evidence="3 4">NRRL 1564</strain>
    </source>
</reference>
<dbReference type="GO" id="GO:0008270">
    <property type="term" value="F:zinc ion binding"/>
    <property type="evidence" value="ECO:0007669"/>
    <property type="project" value="UniProtKB-KW"/>
</dbReference>
<dbReference type="PROSITE" id="PS00028">
    <property type="entry name" value="ZINC_FINGER_C2H2_1"/>
    <property type="match status" value="1"/>
</dbReference>
<keyword evidence="1" id="KW-0862">Zinc</keyword>
<dbReference type="OrthoDB" id="5591860at2759"/>
<keyword evidence="1" id="KW-0479">Metal-binding</keyword>
<sequence>MCIARSTFKSSAAMNSARSSCCGVLHNMCCNHSSAFQCSFCGAVFQSANEADEHVREKHFYPEL</sequence>
<evidence type="ECO:0000259" key="2">
    <source>
        <dbReference type="PROSITE" id="PS50157"/>
    </source>
</evidence>
<dbReference type="Proteomes" id="UP000242474">
    <property type="component" value="Unassembled WGS sequence"/>
</dbReference>